<gene>
    <name evidence="2" type="ORF">M0L20_29580</name>
</gene>
<evidence type="ECO:0000313" key="2">
    <source>
        <dbReference type="EMBL" id="MCK8496054.1"/>
    </source>
</evidence>
<name>A0ABT0HV27_9BACT</name>
<reference evidence="2 3" key="1">
    <citation type="submission" date="2022-04" db="EMBL/GenBank/DDBJ databases">
        <title>Spirosoma sp. strain RP8 genome sequencing and assembly.</title>
        <authorList>
            <person name="Jung Y."/>
        </authorList>
    </citation>
    <scope>NUCLEOTIDE SEQUENCE [LARGE SCALE GENOMIC DNA]</scope>
    <source>
        <strain evidence="2 3">RP8</strain>
    </source>
</reference>
<feature type="chain" id="PRO_5047135407" description="DUF4468 domain-containing protein" evidence="1">
    <location>
        <begin position="19"/>
        <end position="218"/>
    </location>
</feature>
<dbReference type="EMBL" id="JALPRF010000015">
    <property type="protein sequence ID" value="MCK8496054.1"/>
    <property type="molecule type" value="Genomic_DNA"/>
</dbReference>
<accession>A0ABT0HV27</accession>
<evidence type="ECO:0000313" key="3">
    <source>
        <dbReference type="Proteomes" id="UP001202180"/>
    </source>
</evidence>
<sequence length="218" mass="24441">MKILCSVLLYFACLASNAQDKIEGIGKFKIGKTTVNDLMKYARGSSLAVQEAQSDVYEGSTGILYKLSYKPDYVLDRVSGCTSTSVYYLRKYDVAGIEINNVYLMFFDNLLISFEADNSPELKTAFVTKYGEPELSSNHQTVRCGTETTYYSKWYNGTVTATALFSKLFSSSCKITYVDILTIADEVLIKNERECRELARAKLNSIKQSADKKALKDL</sequence>
<evidence type="ECO:0000256" key="1">
    <source>
        <dbReference type="SAM" id="SignalP"/>
    </source>
</evidence>
<keyword evidence="1" id="KW-0732">Signal</keyword>
<protein>
    <recommendedName>
        <fullName evidence="4">DUF4468 domain-containing protein</fullName>
    </recommendedName>
</protein>
<dbReference type="RefSeq" id="WP_248480911.1">
    <property type="nucleotide sequence ID" value="NZ_JALPRF010000015.1"/>
</dbReference>
<evidence type="ECO:0008006" key="4">
    <source>
        <dbReference type="Google" id="ProtNLM"/>
    </source>
</evidence>
<dbReference type="Proteomes" id="UP001202180">
    <property type="component" value="Unassembled WGS sequence"/>
</dbReference>
<proteinExistence type="predicted"/>
<organism evidence="2 3">
    <name type="scientific">Spirosoma liriopis</name>
    <dbReference type="NCBI Taxonomy" id="2937440"/>
    <lineage>
        <taxon>Bacteria</taxon>
        <taxon>Pseudomonadati</taxon>
        <taxon>Bacteroidota</taxon>
        <taxon>Cytophagia</taxon>
        <taxon>Cytophagales</taxon>
        <taxon>Cytophagaceae</taxon>
        <taxon>Spirosoma</taxon>
    </lineage>
</organism>
<comment type="caution">
    <text evidence="2">The sequence shown here is derived from an EMBL/GenBank/DDBJ whole genome shotgun (WGS) entry which is preliminary data.</text>
</comment>
<keyword evidence="3" id="KW-1185">Reference proteome</keyword>
<feature type="signal peptide" evidence="1">
    <location>
        <begin position="1"/>
        <end position="18"/>
    </location>
</feature>